<dbReference type="CDD" id="cd00432">
    <property type="entry name" value="Ribosomal_L18_L5e"/>
    <property type="match status" value="1"/>
</dbReference>
<protein>
    <recommendedName>
        <fullName evidence="6 7">Large ribosomal subunit protein uL18</fullName>
    </recommendedName>
</protein>
<comment type="function">
    <text evidence="7">This is one of the proteins that bind and probably mediate the attachment of the 5S RNA into the large ribosomal subunit, where it forms part of the central protuberance.</text>
</comment>
<evidence type="ECO:0000256" key="5">
    <source>
        <dbReference type="ARBA" id="ARBA00023274"/>
    </source>
</evidence>
<dbReference type="InterPro" id="IPR004389">
    <property type="entry name" value="Ribosomal_uL18_bac-type"/>
</dbReference>
<name>A0A7V3E7Z7_9BACT</name>
<dbReference type="FunFam" id="3.30.420.100:FF:000003">
    <property type="entry name" value="50S ribosomal protein L18"/>
    <property type="match status" value="1"/>
</dbReference>
<keyword evidence="4 7" id="KW-0689">Ribosomal protein</keyword>
<dbReference type="AlphaFoldDB" id="A0A7V3E7Z7"/>
<reference evidence="8" key="1">
    <citation type="journal article" date="2020" name="mSystems">
        <title>Genome- and Community-Level Interaction Insights into Carbon Utilization and Element Cycling Functions of Hydrothermarchaeota in Hydrothermal Sediment.</title>
        <authorList>
            <person name="Zhou Z."/>
            <person name="Liu Y."/>
            <person name="Xu W."/>
            <person name="Pan J."/>
            <person name="Luo Z.H."/>
            <person name="Li M."/>
        </authorList>
    </citation>
    <scope>NUCLEOTIDE SEQUENCE [LARGE SCALE GENOMIC DNA]</scope>
    <source>
        <strain evidence="8">SpSt-479</strain>
    </source>
</reference>
<dbReference type="GO" id="GO:0022625">
    <property type="term" value="C:cytosolic large ribosomal subunit"/>
    <property type="evidence" value="ECO:0007669"/>
    <property type="project" value="TreeGrafter"/>
</dbReference>
<dbReference type="PANTHER" id="PTHR12899">
    <property type="entry name" value="39S RIBOSOMAL PROTEIN L18, MITOCHONDRIAL"/>
    <property type="match status" value="1"/>
</dbReference>
<dbReference type="GO" id="GO:0008097">
    <property type="term" value="F:5S rRNA binding"/>
    <property type="evidence" value="ECO:0007669"/>
    <property type="project" value="TreeGrafter"/>
</dbReference>
<evidence type="ECO:0000256" key="4">
    <source>
        <dbReference type="ARBA" id="ARBA00022980"/>
    </source>
</evidence>
<keyword evidence="5 7" id="KW-0687">Ribonucleoprotein</keyword>
<evidence type="ECO:0000313" key="8">
    <source>
        <dbReference type="EMBL" id="HFI91877.1"/>
    </source>
</evidence>
<accession>A0A7V3E7Z7</accession>
<comment type="caution">
    <text evidence="8">The sequence shown here is derived from an EMBL/GenBank/DDBJ whole genome shotgun (WGS) entry which is preliminary data.</text>
</comment>
<comment type="similarity">
    <text evidence="1 7">Belongs to the universal ribosomal protein uL18 family.</text>
</comment>
<dbReference type="EMBL" id="DSUJ01000008">
    <property type="protein sequence ID" value="HFI91877.1"/>
    <property type="molecule type" value="Genomic_DNA"/>
</dbReference>
<dbReference type="InterPro" id="IPR057268">
    <property type="entry name" value="Ribosomal_L18"/>
</dbReference>
<proteinExistence type="inferred from homology"/>
<evidence type="ECO:0000256" key="7">
    <source>
        <dbReference type="HAMAP-Rule" id="MF_01337"/>
    </source>
</evidence>
<dbReference type="GO" id="GO:0003735">
    <property type="term" value="F:structural constituent of ribosome"/>
    <property type="evidence" value="ECO:0007669"/>
    <property type="project" value="InterPro"/>
</dbReference>
<dbReference type="InterPro" id="IPR005484">
    <property type="entry name" value="Ribosomal_uL18_bac/plant/anim"/>
</dbReference>
<dbReference type="NCBIfam" id="TIGR00060">
    <property type="entry name" value="L18_bact"/>
    <property type="match status" value="1"/>
</dbReference>
<organism evidence="8">
    <name type="scientific">Ignavibacterium album</name>
    <dbReference type="NCBI Taxonomy" id="591197"/>
    <lineage>
        <taxon>Bacteria</taxon>
        <taxon>Pseudomonadati</taxon>
        <taxon>Ignavibacteriota</taxon>
        <taxon>Ignavibacteria</taxon>
        <taxon>Ignavibacteriales</taxon>
        <taxon>Ignavibacteriaceae</taxon>
        <taxon>Ignavibacterium</taxon>
    </lineage>
</organism>
<dbReference type="PANTHER" id="PTHR12899:SF3">
    <property type="entry name" value="LARGE RIBOSOMAL SUBUNIT PROTEIN UL18M"/>
    <property type="match status" value="1"/>
</dbReference>
<evidence type="ECO:0000256" key="3">
    <source>
        <dbReference type="ARBA" id="ARBA00022884"/>
    </source>
</evidence>
<dbReference type="Gene3D" id="3.30.420.100">
    <property type="match status" value="1"/>
</dbReference>
<dbReference type="GO" id="GO:0006412">
    <property type="term" value="P:translation"/>
    <property type="evidence" value="ECO:0007669"/>
    <property type="project" value="UniProtKB-UniRule"/>
</dbReference>
<evidence type="ECO:0000256" key="1">
    <source>
        <dbReference type="ARBA" id="ARBA00007116"/>
    </source>
</evidence>
<evidence type="ECO:0000256" key="6">
    <source>
        <dbReference type="ARBA" id="ARBA00035197"/>
    </source>
</evidence>
<gene>
    <name evidence="7" type="primary">rplR</name>
    <name evidence="8" type="ORF">ENS31_10180</name>
</gene>
<evidence type="ECO:0000256" key="2">
    <source>
        <dbReference type="ARBA" id="ARBA00022730"/>
    </source>
</evidence>
<keyword evidence="2 7" id="KW-0699">rRNA-binding</keyword>
<sequence length="121" mass="13669">MFKRDTQKREKIKIRVRKKIFGTPERPRLSVYRSLNQIYAQIIDDTTGKTLVAASSLSKEIQDEVKKTSGKISKSKLVGTLIAKKALENNITTVVFDRNGFRYHGRIKAVADGAREGGLKF</sequence>
<dbReference type="Pfam" id="PF00861">
    <property type="entry name" value="Ribosomal_L18p"/>
    <property type="match status" value="1"/>
</dbReference>
<dbReference type="HAMAP" id="MF_01337_B">
    <property type="entry name" value="Ribosomal_uL18_B"/>
    <property type="match status" value="1"/>
</dbReference>
<comment type="subunit">
    <text evidence="7">Part of the 50S ribosomal subunit; part of the 5S rRNA/L5/L18/L25 subcomplex. Contacts the 5S and 23S rRNAs.</text>
</comment>
<dbReference type="SUPFAM" id="SSF53137">
    <property type="entry name" value="Translational machinery components"/>
    <property type="match status" value="1"/>
</dbReference>
<keyword evidence="3 7" id="KW-0694">RNA-binding</keyword>